<sequence>MDSTPVELKPYLEAEKIRQKRRDAELWQAGIYETSATFTAVANALMGKKSKAEYLKKPLLESAEEEKRKQEGILSEEEKKKQRNALLASLQLMQANFELNHEKGRQDE</sequence>
<feature type="region of interest" description="Disordered" evidence="1">
    <location>
        <begin position="60"/>
        <end position="79"/>
    </location>
</feature>
<proteinExistence type="predicted"/>
<dbReference type="EMBL" id="BK015567">
    <property type="protein sequence ID" value="DAE13537.1"/>
    <property type="molecule type" value="Genomic_DNA"/>
</dbReference>
<evidence type="ECO:0000256" key="1">
    <source>
        <dbReference type="SAM" id="MobiDB-lite"/>
    </source>
</evidence>
<accession>A0A8S5Q3Y5</accession>
<evidence type="ECO:0000313" key="2">
    <source>
        <dbReference type="EMBL" id="DAE13537.1"/>
    </source>
</evidence>
<name>A0A8S5Q3Y5_9CAUD</name>
<protein>
    <submittedName>
        <fullName evidence="2">Uncharacterized protein</fullName>
    </submittedName>
</protein>
<reference evidence="2" key="1">
    <citation type="journal article" date="2021" name="Proc. Natl. Acad. Sci. U.S.A.">
        <title>A Catalog of Tens of Thousands of Viruses from Human Metagenomes Reveals Hidden Associations with Chronic Diseases.</title>
        <authorList>
            <person name="Tisza M.J."/>
            <person name="Buck C.B."/>
        </authorList>
    </citation>
    <scope>NUCLEOTIDE SEQUENCE</scope>
    <source>
        <strain evidence="2">CtVif31</strain>
    </source>
</reference>
<organism evidence="2">
    <name type="scientific">Siphoviridae sp. ctVif31</name>
    <dbReference type="NCBI Taxonomy" id="2825532"/>
    <lineage>
        <taxon>Viruses</taxon>
        <taxon>Duplodnaviria</taxon>
        <taxon>Heunggongvirae</taxon>
        <taxon>Uroviricota</taxon>
        <taxon>Caudoviricetes</taxon>
    </lineage>
</organism>